<protein>
    <recommendedName>
        <fullName evidence="1">GIY-YIG domain-containing protein</fullName>
    </recommendedName>
</protein>
<name>A0A974DUK9_XENLA</name>
<evidence type="ECO:0000313" key="3">
    <source>
        <dbReference type="Proteomes" id="UP000694892"/>
    </source>
</evidence>
<dbReference type="AlphaFoldDB" id="A0A974DUK9"/>
<dbReference type="InterPro" id="IPR000305">
    <property type="entry name" value="GIY-YIG_endonuc"/>
</dbReference>
<dbReference type="Proteomes" id="UP000694892">
    <property type="component" value="Chromosome 1S"/>
</dbReference>
<dbReference type="EMBL" id="CM004467">
    <property type="protein sequence ID" value="OCT97511.1"/>
    <property type="molecule type" value="Genomic_DNA"/>
</dbReference>
<accession>A0A974DUK9</accession>
<dbReference type="PROSITE" id="PS50164">
    <property type="entry name" value="GIY_YIG"/>
    <property type="match status" value="1"/>
</dbReference>
<organism evidence="2 3">
    <name type="scientific">Xenopus laevis</name>
    <name type="common">African clawed frog</name>
    <dbReference type="NCBI Taxonomy" id="8355"/>
    <lineage>
        <taxon>Eukaryota</taxon>
        <taxon>Metazoa</taxon>
        <taxon>Chordata</taxon>
        <taxon>Craniata</taxon>
        <taxon>Vertebrata</taxon>
        <taxon>Euteleostomi</taxon>
        <taxon>Amphibia</taxon>
        <taxon>Batrachia</taxon>
        <taxon>Anura</taxon>
        <taxon>Pipoidea</taxon>
        <taxon>Pipidae</taxon>
        <taxon>Xenopodinae</taxon>
        <taxon>Xenopus</taxon>
        <taxon>Xenopus</taxon>
    </lineage>
</organism>
<reference evidence="3" key="1">
    <citation type="journal article" date="2016" name="Nature">
        <title>Genome evolution in the allotetraploid frog Xenopus laevis.</title>
        <authorList>
            <person name="Session A.M."/>
            <person name="Uno Y."/>
            <person name="Kwon T."/>
            <person name="Chapman J.A."/>
            <person name="Toyoda A."/>
            <person name="Takahashi S."/>
            <person name="Fukui A."/>
            <person name="Hikosaka A."/>
            <person name="Suzuki A."/>
            <person name="Kondo M."/>
            <person name="van Heeringen S.J."/>
            <person name="Quigley I."/>
            <person name="Heinz S."/>
            <person name="Ogino H."/>
            <person name="Ochi H."/>
            <person name="Hellsten U."/>
            <person name="Lyons J.B."/>
            <person name="Simakov O."/>
            <person name="Putnam N."/>
            <person name="Stites J."/>
            <person name="Kuroki Y."/>
            <person name="Tanaka T."/>
            <person name="Michiue T."/>
            <person name="Watanabe M."/>
            <person name="Bogdanovic O."/>
            <person name="Lister R."/>
            <person name="Georgiou G."/>
            <person name="Paranjpe S.S."/>
            <person name="van Kruijsbergen I."/>
            <person name="Shu S."/>
            <person name="Carlson J."/>
            <person name="Kinoshita T."/>
            <person name="Ohta Y."/>
            <person name="Mawaribuchi S."/>
            <person name="Jenkins J."/>
            <person name="Grimwood J."/>
            <person name="Schmutz J."/>
            <person name="Mitros T."/>
            <person name="Mozaffari S.V."/>
            <person name="Suzuki Y."/>
            <person name="Haramoto Y."/>
            <person name="Yamamoto T.S."/>
            <person name="Takagi C."/>
            <person name="Heald R."/>
            <person name="Miller K."/>
            <person name="Haudenschild C."/>
            <person name="Kitzman J."/>
            <person name="Nakayama T."/>
            <person name="Izutsu Y."/>
            <person name="Robert J."/>
            <person name="Fortriede J."/>
            <person name="Burns K."/>
            <person name="Lotay V."/>
            <person name="Karimi K."/>
            <person name="Yasuoka Y."/>
            <person name="Dichmann D.S."/>
            <person name="Flajnik M.F."/>
            <person name="Houston D.W."/>
            <person name="Shendure J."/>
            <person name="DuPasquier L."/>
            <person name="Vize P.D."/>
            <person name="Zorn A.M."/>
            <person name="Ito M."/>
            <person name="Marcotte E.M."/>
            <person name="Wallingford J.B."/>
            <person name="Ito Y."/>
            <person name="Asashima M."/>
            <person name="Ueno N."/>
            <person name="Matsuda Y."/>
            <person name="Veenstra G.J."/>
            <person name="Fujiyama A."/>
            <person name="Harland R.M."/>
            <person name="Taira M."/>
            <person name="Rokhsar D.S."/>
        </authorList>
    </citation>
    <scope>NUCLEOTIDE SEQUENCE [LARGE SCALE GENOMIC DNA]</scope>
    <source>
        <strain evidence="3">J</strain>
    </source>
</reference>
<evidence type="ECO:0000313" key="2">
    <source>
        <dbReference type="EMBL" id="OCT97511.1"/>
    </source>
</evidence>
<evidence type="ECO:0000259" key="1">
    <source>
        <dbReference type="PROSITE" id="PS50164"/>
    </source>
</evidence>
<proteinExistence type="predicted"/>
<sequence>MEKGYTQQFNDKLIQEVKEVPREALLKEKTNKRQQNRIPFKGKTIKDKLCKAELESKTRMQTIFQSTPQFSTFPCFNCVCCSSIIKGQYVSHPTKGYKIKMKHYATCTTSSVVYLLKCPCRKIYVGPTSRSVKERIKEHKGNIRRNFL</sequence>
<gene>
    <name evidence="2" type="ORF">XELAEV_18009739mg</name>
</gene>
<feature type="domain" description="GIY-YIG" evidence="1">
    <location>
        <begin position="109"/>
        <end position="148"/>
    </location>
</feature>